<accession>A0AB39CDM3</accession>
<evidence type="ECO:0000313" key="1">
    <source>
        <dbReference type="EMBL" id="XDJ15023.1"/>
    </source>
</evidence>
<dbReference type="EMBL" id="PQ015379">
    <property type="protein sequence ID" value="XDJ15023.1"/>
    <property type="molecule type" value="Genomic_DNA"/>
</dbReference>
<organism evidence="1">
    <name type="scientific">Pseudomonas phage HRDY3</name>
    <dbReference type="NCBI Taxonomy" id="3236930"/>
    <lineage>
        <taxon>Viruses</taxon>
    </lineage>
</organism>
<proteinExistence type="predicted"/>
<reference evidence="1" key="1">
    <citation type="submission" date="2024-07" db="EMBL/GenBank/DDBJ databases">
        <authorList>
            <person name="Bringhurst R.M."/>
            <person name="Homer T.E."/>
        </authorList>
    </citation>
    <scope>NUCLEOTIDE SEQUENCE</scope>
</reference>
<name>A0AB39CDM3_9VIRU</name>
<protein>
    <submittedName>
        <fullName evidence="1">Uncharacterized protein</fullName>
    </submittedName>
</protein>
<sequence length="88" mass="9830">METIKKYGKMILGGLMFVLALAAVVFARRPKPEPEADTYKGDRLEEQVQTAPIIEQQKQVEEILKPPVEKTVSKDMNSAINAWKTAGD</sequence>